<accession>A0A7J6XED0</accession>
<feature type="compositionally biased region" description="Basic and acidic residues" evidence="1">
    <location>
        <begin position="82"/>
        <end position="101"/>
    </location>
</feature>
<dbReference type="Proteomes" id="UP000554482">
    <property type="component" value="Unassembled WGS sequence"/>
</dbReference>
<protein>
    <submittedName>
        <fullName evidence="2">Uncharacterized protein</fullName>
    </submittedName>
</protein>
<gene>
    <name evidence="2" type="ORF">FRX31_002253</name>
</gene>
<evidence type="ECO:0000313" key="2">
    <source>
        <dbReference type="EMBL" id="KAF5208161.1"/>
    </source>
</evidence>
<organism evidence="2 3">
    <name type="scientific">Thalictrum thalictroides</name>
    <name type="common">Rue-anemone</name>
    <name type="synonym">Anemone thalictroides</name>
    <dbReference type="NCBI Taxonomy" id="46969"/>
    <lineage>
        <taxon>Eukaryota</taxon>
        <taxon>Viridiplantae</taxon>
        <taxon>Streptophyta</taxon>
        <taxon>Embryophyta</taxon>
        <taxon>Tracheophyta</taxon>
        <taxon>Spermatophyta</taxon>
        <taxon>Magnoliopsida</taxon>
        <taxon>Ranunculales</taxon>
        <taxon>Ranunculaceae</taxon>
        <taxon>Thalictroideae</taxon>
        <taxon>Thalictrum</taxon>
    </lineage>
</organism>
<dbReference type="EMBL" id="JABWDY010000370">
    <property type="protein sequence ID" value="KAF5208161.1"/>
    <property type="molecule type" value="Genomic_DNA"/>
</dbReference>
<feature type="compositionally biased region" description="Polar residues" evidence="1">
    <location>
        <begin position="133"/>
        <end position="143"/>
    </location>
</feature>
<reference evidence="2 3" key="1">
    <citation type="submission" date="2020-06" db="EMBL/GenBank/DDBJ databases">
        <title>Transcriptomic and genomic resources for Thalictrum thalictroides and T. hernandezii: Facilitating candidate gene discovery in an emerging model plant lineage.</title>
        <authorList>
            <person name="Arias T."/>
            <person name="Riano-Pachon D.M."/>
            <person name="Di Stilio V.S."/>
        </authorList>
    </citation>
    <scope>NUCLEOTIDE SEQUENCE [LARGE SCALE GENOMIC DNA]</scope>
    <source>
        <strain evidence="3">cv. WT478/WT964</strain>
        <tissue evidence="2">Leaves</tissue>
    </source>
</reference>
<dbReference type="AlphaFoldDB" id="A0A7J6XED0"/>
<feature type="region of interest" description="Disordered" evidence="1">
    <location>
        <begin position="82"/>
        <end position="143"/>
    </location>
</feature>
<comment type="caution">
    <text evidence="2">The sequence shown here is derived from an EMBL/GenBank/DDBJ whole genome shotgun (WGS) entry which is preliminary data.</text>
</comment>
<name>A0A7J6XED0_THATH</name>
<keyword evidence="3" id="KW-1185">Reference proteome</keyword>
<evidence type="ECO:0000256" key="1">
    <source>
        <dbReference type="SAM" id="MobiDB-lite"/>
    </source>
</evidence>
<proteinExistence type="predicted"/>
<evidence type="ECO:0000313" key="3">
    <source>
        <dbReference type="Proteomes" id="UP000554482"/>
    </source>
</evidence>
<sequence length="143" mass="16656">MMRGGDRSEWRCEDMVVHATAVAMENRLGEVLQIRFYGSTNWKGYKLLCFPSGGRREGWTNMGCALLNLVNYMTSKEEDYKEDMRMKQGGGRETEVYETRGKRGVLRSNGVQSFQQMKMAHRNQSEKKKRSSNWKSFQSKHNL</sequence>